<feature type="region of interest" description="Disordered" evidence="1">
    <location>
        <begin position="97"/>
        <end position="117"/>
    </location>
</feature>
<reference evidence="3 4" key="1">
    <citation type="journal article" date="2014" name="Genome Biol. Evol.">
        <title>Comparative genomics and transcriptomics analyses reveal divergent lifestyle features of nematode endoparasitic fungus Hirsutella minnesotensis.</title>
        <authorList>
            <person name="Lai Y."/>
            <person name="Liu K."/>
            <person name="Zhang X."/>
            <person name="Zhang X."/>
            <person name="Li K."/>
            <person name="Wang N."/>
            <person name="Shu C."/>
            <person name="Wu Y."/>
            <person name="Wang C."/>
            <person name="Bushley K.E."/>
            <person name="Xiang M."/>
            <person name="Liu X."/>
        </authorList>
    </citation>
    <scope>NUCLEOTIDE SEQUENCE [LARGE SCALE GENOMIC DNA]</scope>
    <source>
        <strain evidence="3 4">3608</strain>
    </source>
</reference>
<gene>
    <name evidence="3" type="ORF">HIM_04022</name>
</gene>
<protein>
    <submittedName>
        <fullName evidence="3">Uncharacterized protein</fullName>
    </submittedName>
</protein>
<dbReference type="AlphaFoldDB" id="A0A0F7ZLU5"/>
<name>A0A0F7ZLU5_9HYPO</name>
<evidence type="ECO:0000256" key="2">
    <source>
        <dbReference type="SAM" id="Phobius"/>
    </source>
</evidence>
<feature type="region of interest" description="Disordered" evidence="1">
    <location>
        <begin position="259"/>
        <end position="297"/>
    </location>
</feature>
<dbReference type="Proteomes" id="UP000054481">
    <property type="component" value="Unassembled WGS sequence"/>
</dbReference>
<feature type="transmembrane region" description="Helical" evidence="2">
    <location>
        <begin position="14"/>
        <end position="35"/>
    </location>
</feature>
<proteinExistence type="predicted"/>
<sequence>MAIFFVGWELWQDMTFVLGCCIILVFLIGVIRLWWSNRKLRKHEIIEEERRARLAEMRQCGIESLRANEIPFGVRALESGVEVEGIWISRSNTPDGYHTASSATTPMDEPLGRKGKGRMVDPRRVELSIPAANDYLAAPSPRHGAGRILSPLASSSETAYVPLAADEAFEEVQLHTYRPPTTAGAPRTTRAWPLSSSSNDSSLRYSDAQQHLLAGPSPQIRSGGVSRDPAPYGAAEVYANRLTRKPNKGFEVLPAGVLGPRQEFRQYGEADEEEAGEGMMPSQRQGQPSRLQKRTRT</sequence>
<organism evidence="3 4">
    <name type="scientific">Hirsutella minnesotensis 3608</name>
    <dbReference type="NCBI Taxonomy" id="1043627"/>
    <lineage>
        <taxon>Eukaryota</taxon>
        <taxon>Fungi</taxon>
        <taxon>Dikarya</taxon>
        <taxon>Ascomycota</taxon>
        <taxon>Pezizomycotina</taxon>
        <taxon>Sordariomycetes</taxon>
        <taxon>Hypocreomycetidae</taxon>
        <taxon>Hypocreales</taxon>
        <taxon>Ophiocordycipitaceae</taxon>
        <taxon>Hirsutella</taxon>
    </lineage>
</organism>
<evidence type="ECO:0000256" key="1">
    <source>
        <dbReference type="SAM" id="MobiDB-lite"/>
    </source>
</evidence>
<keyword evidence="2" id="KW-0812">Transmembrane</keyword>
<dbReference type="PANTHER" id="PTHR40623:SF2">
    <property type="entry name" value="INTEGRAL MEMBRANE PROTEIN"/>
    <property type="match status" value="1"/>
</dbReference>
<dbReference type="OrthoDB" id="5426165at2759"/>
<keyword evidence="4" id="KW-1185">Reference proteome</keyword>
<evidence type="ECO:0000313" key="3">
    <source>
        <dbReference type="EMBL" id="KJZ76686.1"/>
    </source>
</evidence>
<keyword evidence="2" id="KW-0472">Membrane</keyword>
<keyword evidence="2" id="KW-1133">Transmembrane helix</keyword>
<dbReference type="PANTHER" id="PTHR40623">
    <property type="entry name" value="INTEGRAL MEMBRANE PROTEIN"/>
    <property type="match status" value="1"/>
</dbReference>
<feature type="region of interest" description="Disordered" evidence="1">
    <location>
        <begin position="178"/>
        <end position="205"/>
    </location>
</feature>
<dbReference type="EMBL" id="KQ030510">
    <property type="protein sequence ID" value="KJZ76686.1"/>
    <property type="molecule type" value="Genomic_DNA"/>
</dbReference>
<accession>A0A0F7ZLU5</accession>
<evidence type="ECO:0000313" key="4">
    <source>
        <dbReference type="Proteomes" id="UP000054481"/>
    </source>
</evidence>